<dbReference type="PANTHER" id="PTHR36150">
    <property type="entry name" value="DNA GYRASE INHIBITOR YACG"/>
    <property type="match status" value="1"/>
</dbReference>
<dbReference type="Gene3D" id="3.30.50.10">
    <property type="entry name" value="Erythroid Transcription Factor GATA-1, subunit A"/>
    <property type="match status" value="1"/>
</dbReference>
<sequence length="65" mass="6910">MAKEPETKSLPPCPVCGRPAAAAHRPFCSARCQEVDLGRWLSGVYRIPGPPAELDEDPPPSPDAA</sequence>
<comment type="caution">
    <text evidence="5">The sequence shown here is derived from an EMBL/GenBank/DDBJ whole genome shotgun (WGS) entry which is preliminary data.</text>
</comment>
<evidence type="ECO:0000256" key="4">
    <source>
        <dbReference type="SAM" id="MobiDB-lite"/>
    </source>
</evidence>
<comment type="similarity">
    <text evidence="3">Belongs to the DNA gyrase inhibitor YacG family.</text>
</comment>
<dbReference type="HAMAP" id="MF_00649">
    <property type="entry name" value="DNA_gyrase_inhibitor_YacG"/>
    <property type="match status" value="1"/>
</dbReference>
<dbReference type="OrthoDB" id="9809663at2"/>
<dbReference type="GO" id="GO:0006355">
    <property type="term" value="P:regulation of DNA-templated transcription"/>
    <property type="evidence" value="ECO:0007669"/>
    <property type="project" value="InterPro"/>
</dbReference>
<dbReference type="InterPro" id="IPR005584">
    <property type="entry name" value="DNA_gyrase_inhibitor_YacG"/>
</dbReference>
<name>A0A2S6NK34_RHOGL</name>
<evidence type="ECO:0000256" key="3">
    <source>
        <dbReference type="HAMAP-Rule" id="MF_00649"/>
    </source>
</evidence>
<accession>A0A2S6NK34</accession>
<dbReference type="Pfam" id="PF03884">
    <property type="entry name" value="YacG"/>
    <property type="match status" value="1"/>
</dbReference>
<dbReference type="InterPro" id="IPR013088">
    <property type="entry name" value="Znf_NHR/GATA"/>
</dbReference>
<feature type="binding site" evidence="3">
    <location>
        <position position="28"/>
    </location>
    <ligand>
        <name>Zn(2+)</name>
        <dbReference type="ChEBI" id="CHEBI:29105"/>
    </ligand>
</feature>
<reference evidence="5 6" key="1">
    <citation type="journal article" date="2018" name="Arch. Microbiol.">
        <title>New insights into the metabolic potential of the phototrophic purple bacterium Rhodopila globiformis DSM 161(T) from its draft genome sequence and evidence for a vanadium-dependent nitrogenase.</title>
        <authorList>
            <person name="Imhoff J.F."/>
            <person name="Rahn T."/>
            <person name="Kunzel S."/>
            <person name="Neulinger S.C."/>
        </authorList>
    </citation>
    <scope>NUCLEOTIDE SEQUENCE [LARGE SCALE GENOMIC DNA]</scope>
    <source>
        <strain evidence="5 6">DSM 161</strain>
    </source>
</reference>
<feature type="binding site" evidence="3">
    <location>
        <position position="32"/>
    </location>
    <ligand>
        <name>Zn(2+)</name>
        <dbReference type="ChEBI" id="CHEBI:29105"/>
    </ligand>
</feature>
<keyword evidence="1 3" id="KW-0479">Metal-binding</keyword>
<comment type="subunit">
    <text evidence="3">Interacts with GyrB.</text>
</comment>
<dbReference type="NCBIfam" id="NF002362">
    <property type="entry name" value="PRK01343.1"/>
    <property type="match status" value="1"/>
</dbReference>
<proteinExistence type="inferred from homology"/>
<protein>
    <recommendedName>
        <fullName evidence="3">DNA gyrase inhibitor YacG</fullName>
    </recommendedName>
</protein>
<feature type="region of interest" description="Disordered" evidence="4">
    <location>
        <begin position="46"/>
        <end position="65"/>
    </location>
</feature>
<evidence type="ECO:0000256" key="2">
    <source>
        <dbReference type="ARBA" id="ARBA00022833"/>
    </source>
</evidence>
<dbReference type="EMBL" id="NHRY01000075">
    <property type="protein sequence ID" value="PPQ35301.1"/>
    <property type="molecule type" value="Genomic_DNA"/>
</dbReference>
<dbReference type="GO" id="GO:0008270">
    <property type="term" value="F:zinc ion binding"/>
    <property type="evidence" value="ECO:0007669"/>
    <property type="project" value="UniProtKB-UniRule"/>
</dbReference>
<keyword evidence="2 3" id="KW-0862">Zinc</keyword>
<dbReference type="Proteomes" id="UP000239724">
    <property type="component" value="Unassembled WGS sequence"/>
</dbReference>
<dbReference type="SUPFAM" id="SSF57716">
    <property type="entry name" value="Glucocorticoid receptor-like (DNA-binding domain)"/>
    <property type="match status" value="1"/>
</dbReference>
<dbReference type="AlphaFoldDB" id="A0A2S6NK34"/>
<keyword evidence="6" id="KW-1185">Reference proteome</keyword>
<evidence type="ECO:0000256" key="1">
    <source>
        <dbReference type="ARBA" id="ARBA00022723"/>
    </source>
</evidence>
<feature type="binding site" evidence="3">
    <location>
        <position position="16"/>
    </location>
    <ligand>
        <name>Zn(2+)</name>
        <dbReference type="ChEBI" id="CHEBI:29105"/>
    </ligand>
</feature>
<gene>
    <name evidence="3" type="primary">yacG</name>
    <name evidence="5" type="ORF">CCS01_08115</name>
</gene>
<evidence type="ECO:0000313" key="6">
    <source>
        <dbReference type="Proteomes" id="UP000239724"/>
    </source>
</evidence>
<organism evidence="5 6">
    <name type="scientific">Rhodopila globiformis</name>
    <name type="common">Rhodopseudomonas globiformis</name>
    <dbReference type="NCBI Taxonomy" id="1071"/>
    <lineage>
        <taxon>Bacteria</taxon>
        <taxon>Pseudomonadati</taxon>
        <taxon>Pseudomonadota</taxon>
        <taxon>Alphaproteobacteria</taxon>
        <taxon>Acetobacterales</taxon>
        <taxon>Acetobacteraceae</taxon>
        <taxon>Rhodopila</taxon>
    </lineage>
</organism>
<dbReference type="RefSeq" id="WP_104518346.1">
    <property type="nucleotide sequence ID" value="NZ_NHRY01000075.1"/>
</dbReference>
<comment type="function">
    <text evidence="3">Inhibits all the catalytic activities of DNA gyrase by preventing its interaction with DNA. Acts by binding directly to the C-terminal domain of GyrB, which probably disrupts DNA binding by the gyrase.</text>
</comment>
<dbReference type="PANTHER" id="PTHR36150:SF1">
    <property type="entry name" value="DNA GYRASE INHIBITOR YACG"/>
    <property type="match status" value="1"/>
</dbReference>
<feature type="binding site" evidence="3">
    <location>
        <position position="13"/>
    </location>
    <ligand>
        <name>Zn(2+)</name>
        <dbReference type="ChEBI" id="CHEBI:29105"/>
    </ligand>
</feature>
<evidence type="ECO:0000313" key="5">
    <source>
        <dbReference type="EMBL" id="PPQ35301.1"/>
    </source>
</evidence>
<comment type="cofactor">
    <cofactor evidence="3">
        <name>Zn(2+)</name>
        <dbReference type="ChEBI" id="CHEBI:29105"/>
    </cofactor>
    <text evidence="3">Binds 1 zinc ion.</text>
</comment>
<dbReference type="GO" id="GO:0008657">
    <property type="term" value="F:DNA topoisomerase type II (double strand cut, ATP-hydrolyzing) inhibitor activity"/>
    <property type="evidence" value="ECO:0007669"/>
    <property type="project" value="UniProtKB-UniRule"/>
</dbReference>